<keyword evidence="3" id="KW-1185">Reference proteome</keyword>
<dbReference type="RefSeq" id="WP_105043563.1">
    <property type="nucleotide sequence ID" value="NZ_MQWA01000001.1"/>
</dbReference>
<evidence type="ECO:0000313" key="2">
    <source>
        <dbReference type="EMBL" id="PQJ29072.1"/>
    </source>
</evidence>
<dbReference type="NCBIfam" id="NF033679">
    <property type="entry name" value="DNRLRE_dom"/>
    <property type="match status" value="1"/>
</dbReference>
<dbReference type="InterPro" id="IPR013424">
    <property type="entry name" value="Ice-binding_C"/>
</dbReference>
<evidence type="ECO:0000259" key="1">
    <source>
        <dbReference type="Pfam" id="PF07589"/>
    </source>
</evidence>
<protein>
    <recommendedName>
        <fullName evidence="1">Ice-binding protein C-terminal domain-containing protein</fullName>
    </recommendedName>
</protein>
<sequence>MISFQEGVSPSGAYTHDAVMIRTKSAATNQNDAGSIIIGLAEVGNERLRGLFEFDISTIPTIDLIDSVTLDLTTLGTAGINNVGGGGALTTFNIYTHAFDIDETTATWDVPGGGAPAGGTFGTFLTSASFDVEQTSQTHNFGDSAAFQTAVSNALAGDGILRLIIANNDESNLGTHDFARFVDNESAGTSAPKLSVTYSAVPEPSTTALIGLGGLALILRRRK</sequence>
<accession>A0A2S7U436</accession>
<proteinExistence type="predicted"/>
<name>A0A2S7U436_9BACT</name>
<dbReference type="Proteomes" id="UP000239907">
    <property type="component" value="Unassembled WGS sequence"/>
</dbReference>
<dbReference type="AlphaFoldDB" id="A0A2S7U436"/>
<evidence type="ECO:0000313" key="3">
    <source>
        <dbReference type="Proteomes" id="UP000239907"/>
    </source>
</evidence>
<dbReference type="Pfam" id="PF07589">
    <property type="entry name" value="PEP-CTERM"/>
    <property type="match status" value="1"/>
</dbReference>
<feature type="domain" description="Ice-binding protein C-terminal" evidence="1">
    <location>
        <begin position="200"/>
        <end position="222"/>
    </location>
</feature>
<organism evidence="2 3">
    <name type="scientific">Rubritalea profundi</name>
    <dbReference type="NCBI Taxonomy" id="1658618"/>
    <lineage>
        <taxon>Bacteria</taxon>
        <taxon>Pseudomonadati</taxon>
        <taxon>Verrucomicrobiota</taxon>
        <taxon>Verrucomicrobiia</taxon>
        <taxon>Verrucomicrobiales</taxon>
        <taxon>Rubritaleaceae</taxon>
        <taxon>Rubritalea</taxon>
    </lineage>
</organism>
<reference evidence="2 3" key="1">
    <citation type="submission" date="2016-12" db="EMBL/GenBank/DDBJ databases">
        <title>Study of bacterial adaptation to deep sea.</title>
        <authorList>
            <person name="Song J."/>
            <person name="Yoshizawa S."/>
            <person name="Kogure K."/>
        </authorList>
    </citation>
    <scope>NUCLEOTIDE SEQUENCE [LARGE SCALE GENOMIC DNA]</scope>
    <source>
        <strain evidence="2 3">SAORIC-165</strain>
    </source>
</reference>
<dbReference type="NCBIfam" id="TIGR02595">
    <property type="entry name" value="PEP_CTERM"/>
    <property type="match status" value="1"/>
</dbReference>
<dbReference type="EMBL" id="MQWA01000001">
    <property type="protein sequence ID" value="PQJ29072.1"/>
    <property type="molecule type" value="Genomic_DNA"/>
</dbReference>
<gene>
    <name evidence="2" type="ORF">BSZ32_11605</name>
</gene>
<comment type="caution">
    <text evidence="2">The sequence shown here is derived from an EMBL/GenBank/DDBJ whole genome shotgun (WGS) entry which is preliminary data.</text>
</comment>